<dbReference type="AlphaFoldDB" id="A0AAD8GWX4"/>
<keyword evidence="2" id="KW-1185">Reference proteome</keyword>
<gene>
    <name evidence="1" type="ORF">POM88_048737</name>
</gene>
<reference evidence="1" key="1">
    <citation type="submission" date="2023-02" db="EMBL/GenBank/DDBJ databases">
        <title>Genome of toxic invasive species Heracleum sosnowskyi carries increased number of genes despite the absence of recent whole-genome duplications.</title>
        <authorList>
            <person name="Schelkunov M."/>
            <person name="Shtratnikova V."/>
            <person name="Makarenko M."/>
            <person name="Klepikova A."/>
            <person name="Omelchenko D."/>
            <person name="Novikova G."/>
            <person name="Obukhova E."/>
            <person name="Bogdanov V."/>
            <person name="Penin A."/>
            <person name="Logacheva M."/>
        </authorList>
    </citation>
    <scope>NUCLEOTIDE SEQUENCE</scope>
    <source>
        <strain evidence="1">Hsosn_3</strain>
        <tissue evidence="1">Leaf</tissue>
    </source>
</reference>
<reference evidence="1" key="2">
    <citation type="submission" date="2023-05" db="EMBL/GenBank/DDBJ databases">
        <authorList>
            <person name="Schelkunov M.I."/>
        </authorList>
    </citation>
    <scope>NUCLEOTIDE SEQUENCE</scope>
    <source>
        <strain evidence="1">Hsosn_3</strain>
        <tissue evidence="1">Leaf</tissue>
    </source>
</reference>
<accession>A0AAD8GWX4</accession>
<dbReference type="EMBL" id="JAUIZM010000011">
    <property type="protein sequence ID" value="KAK1355481.1"/>
    <property type="molecule type" value="Genomic_DNA"/>
</dbReference>
<dbReference type="Proteomes" id="UP001237642">
    <property type="component" value="Unassembled WGS sequence"/>
</dbReference>
<name>A0AAD8GWX4_9APIA</name>
<organism evidence="1 2">
    <name type="scientific">Heracleum sosnowskyi</name>
    <dbReference type="NCBI Taxonomy" id="360622"/>
    <lineage>
        <taxon>Eukaryota</taxon>
        <taxon>Viridiplantae</taxon>
        <taxon>Streptophyta</taxon>
        <taxon>Embryophyta</taxon>
        <taxon>Tracheophyta</taxon>
        <taxon>Spermatophyta</taxon>
        <taxon>Magnoliopsida</taxon>
        <taxon>eudicotyledons</taxon>
        <taxon>Gunneridae</taxon>
        <taxon>Pentapetalae</taxon>
        <taxon>asterids</taxon>
        <taxon>campanulids</taxon>
        <taxon>Apiales</taxon>
        <taxon>Apiaceae</taxon>
        <taxon>Apioideae</taxon>
        <taxon>apioid superclade</taxon>
        <taxon>Tordylieae</taxon>
        <taxon>Tordyliinae</taxon>
        <taxon>Heracleum</taxon>
    </lineage>
</organism>
<protein>
    <submittedName>
        <fullName evidence="1">Uncharacterized protein</fullName>
    </submittedName>
</protein>
<sequence>MTLSISVTPTCVIMYWMDESWADVALYFVKKYPDLVTERNSIKSQTGLQILAAKPNAFQSGRRMRFWQRIIYSWIPVNREKALESPVIRHSQITTHNLNKGCGLHVSFWSLFQYLAPQAYS</sequence>
<proteinExistence type="predicted"/>
<evidence type="ECO:0000313" key="1">
    <source>
        <dbReference type="EMBL" id="KAK1355481.1"/>
    </source>
</evidence>
<comment type="caution">
    <text evidence="1">The sequence shown here is derived from an EMBL/GenBank/DDBJ whole genome shotgun (WGS) entry which is preliminary data.</text>
</comment>
<evidence type="ECO:0000313" key="2">
    <source>
        <dbReference type="Proteomes" id="UP001237642"/>
    </source>
</evidence>